<proteinExistence type="predicted"/>
<accession>A0AAT9HCZ7</accession>
<gene>
    <name evidence="1" type="ORF">SHKM778_16640</name>
</gene>
<name>A0AAT9HCZ7_9ACTN</name>
<dbReference type="EMBL" id="AP035768">
    <property type="protein sequence ID" value="BFO15276.1"/>
    <property type="molecule type" value="Genomic_DNA"/>
</dbReference>
<evidence type="ECO:0000313" key="1">
    <source>
        <dbReference type="EMBL" id="BFO15276.1"/>
    </source>
</evidence>
<reference evidence="1" key="1">
    <citation type="submission" date="2024-06" db="EMBL/GenBank/DDBJ databases">
        <authorList>
            <consortium name="consrtm"/>
            <person name="Uemura M."/>
            <person name="Terahara T."/>
        </authorList>
    </citation>
    <scope>NUCLEOTIDE SEQUENCE</scope>
    <source>
        <strain evidence="1">KM77-8</strain>
    </source>
</reference>
<dbReference type="AlphaFoldDB" id="A0AAT9HCZ7"/>
<reference evidence="1" key="2">
    <citation type="submission" date="2024-07" db="EMBL/GenBank/DDBJ databases">
        <title>Streptomyces haneummycinica sp. nov., a new antibiotic-producing actinobacterium isolated from marine sediment.</title>
        <authorList>
            <person name="Uemura M."/>
            <person name="Hamada M."/>
            <person name="Hirano S."/>
            <person name="Kobayashi K."/>
            <person name="Ohshiro T."/>
            <person name="Kobayashi T."/>
            <person name="Terahara T."/>
        </authorList>
    </citation>
    <scope>NUCLEOTIDE SEQUENCE</scope>
    <source>
        <strain evidence="1">KM77-8</strain>
    </source>
</reference>
<sequence length="189" mass="20980">MAFARRALETAADRTDAIRTGEIPYKADKAFTDREVTSLGQALRVALLRDEPWLPDLLDRLLPEWPSPRQRRGPSSQALLYEVARAGQDFPTPELATTLRTVRGAVRHAGVPRKLDTMLRKIDAALAERTDVALRLPSPDFDDEGVLRRPAGEYEAVVRVTDTAALTWEKNGRPCAASRPRSAATTPPW</sequence>
<organism evidence="1">
    <name type="scientific">Streptomyces haneummycinicus</name>
    <dbReference type="NCBI Taxonomy" id="3074435"/>
    <lineage>
        <taxon>Bacteria</taxon>
        <taxon>Bacillati</taxon>
        <taxon>Actinomycetota</taxon>
        <taxon>Actinomycetes</taxon>
        <taxon>Kitasatosporales</taxon>
        <taxon>Streptomycetaceae</taxon>
        <taxon>Streptomyces</taxon>
    </lineage>
</organism>
<evidence type="ECO:0008006" key="2">
    <source>
        <dbReference type="Google" id="ProtNLM"/>
    </source>
</evidence>
<protein>
    <recommendedName>
        <fullName evidence="2">DUF4158 domain-containing protein</fullName>
    </recommendedName>
</protein>